<keyword evidence="3" id="KW-0479">Metal-binding</keyword>
<evidence type="ECO:0000313" key="9">
    <source>
        <dbReference type="Proteomes" id="UP000887575"/>
    </source>
</evidence>
<reference evidence="10" key="1">
    <citation type="submission" date="2024-02" db="UniProtKB">
        <authorList>
            <consortium name="WormBaseParasite"/>
        </authorList>
    </citation>
    <scope>IDENTIFICATION</scope>
</reference>
<dbReference type="SUPFAM" id="SSF53639">
    <property type="entry name" value="AraD/HMP-PK domain-like"/>
    <property type="match status" value="1"/>
</dbReference>
<evidence type="ECO:0000256" key="1">
    <source>
        <dbReference type="ARBA" id="ARBA00006274"/>
    </source>
</evidence>
<keyword evidence="5" id="KW-0486">Methionine biosynthesis</keyword>
<feature type="domain" description="Class II aldolase/adducin N-terminal" evidence="8">
    <location>
        <begin position="21"/>
        <end position="222"/>
    </location>
</feature>
<dbReference type="GO" id="GO:0046872">
    <property type="term" value="F:metal ion binding"/>
    <property type="evidence" value="ECO:0007669"/>
    <property type="project" value="UniProtKB-KW"/>
</dbReference>
<evidence type="ECO:0000256" key="4">
    <source>
        <dbReference type="ARBA" id="ARBA00022833"/>
    </source>
</evidence>
<accession>A0AAF3FL05</accession>
<name>A0AAF3FL05_9BILA</name>
<dbReference type="GO" id="GO:0046570">
    <property type="term" value="F:methylthioribulose 1-phosphate dehydratase activity"/>
    <property type="evidence" value="ECO:0007669"/>
    <property type="project" value="TreeGrafter"/>
</dbReference>
<organism evidence="9 10">
    <name type="scientific">Mesorhabditis belari</name>
    <dbReference type="NCBI Taxonomy" id="2138241"/>
    <lineage>
        <taxon>Eukaryota</taxon>
        <taxon>Metazoa</taxon>
        <taxon>Ecdysozoa</taxon>
        <taxon>Nematoda</taxon>
        <taxon>Chromadorea</taxon>
        <taxon>Rhabditida</taxon>
        <taxon>Rhabditina</taxon>
        <taxon>Rhabditomorpha</taxon>
        <taxon>Rhabditoidea</taxon>
        <taxon>Rhabditidae</taxon>
        <taxon>Mesorhabditinae</taxon>
        <taxon>Mesorhabditis</taxon>
    </lineage>
</organism>
<evidence type="ECO:0000256" key="5">
    <source>
        <dbReference type="ARBA" id="ARBA00023167"/>
    </source>
</evidence>
<proteinExistence type="inferred from homology"/>
<keyword evidence="9" id="KW-1185">Reference proteome</keyword>
<keyword evidence="4" id="KW-0862">Zinc</keyword>
<evidence type="ECO:0000256" key="6">
    <source>
        <dbReference type="ARBA" id="ARBA00023239"/>
    </source>
</evidence>
<sequence>MDLGEKPPAYAEVQQDEFTKQDFVDLMKHFYKKDWMTGTGGAMGIRIGDELWISPSGVQKERIKPSDIFIYDFKTLTILQQPKNQRIKASACGHLFVEIMKRRDVKCVIHTHSLASNLVTTERSSFFTPSNKWKTHEQEYIKGIYNPVEKRNYRYSETVKVPIVENTDTEDQLLPQLCDVLDEHPEATAMLVKNHGVFVWGDSWEQTKIMLECYDYLFALSVEMRKFPVASRTLIG</sequence>
<dbReference type="AlphaFoldDB" id="A0AAF3FL05"/>
<keyword evidence="6" id="KW-0456">Lyase</keyword>
<dbReference type="GO" id="GO:0019509">
    <property type="term" value="P:L-methionine salvage from methylthioadenosine"/>
    <property type="evidence" value="ECO:0007669"/>
    <property type="project" value="InterPro"/>
</dbReference>
<evidence type="ECO:0000313" key="10">
    <source>
        <dbReference type="WBParaSite" id="MBELARI_LOCUS7577"/>
    </source>
</evidence>
<keyword evidence="2" id="KW-0028">Amino-acid biosynthesis</keyword>
<dbReference type="NCBIfam" id="TIGR03328">
    <property type="entry name" value="salvage_mtnB"/>
    <property type="match status" value="1"/>
</dbReference>
<dbReference type="GO" id="GO:0005737">
    <property type="term" value="C:cytoplasm"/>
    <property type="evidence" value="ECO:0007669"/>
    <property type="project" value="InterPro"/>
</dbReference>
<comment type="function">
    <text evidence="7">Catalyzes the dehydration of methylthioribulose-1-phosphate (MTRu-1-P) into 2,3-diketo-5-methylthiopentyl-1-phosphate (DK-MTP-1-P). Functions in the methionine salvage pathway, which plays a key role in cancer, apoptosis, microbial proliferation and inflammation. May inhibit the CASP1-related inflammatory response (pyroptosis), the CASP9-dependent apoptotic pathway and the cytochrome c-dependent and APAF1-mediated cell death.</text>
</comment>
<dbReference type="Proteomes" id="UP000887575">
    <property type="component" value="Unassembled WGS sequence"/>
</dbReference>
<dbReference type="InterPro" id="IPR017714">
    <property type="entry name" value="MethylthioRu-1-P_deHdtase_MtnB"/>
</dbReference>
<dbReference type="Gene3D" id="3.40.225.10">
    <property type="entry name" value="Class II aldolase/adducin N-terminal domain"/>
    <property type="match status" value="1"/>
</dbReference>
<comment type="similarity">
    <text evidence="1">Belongs to the aldolase class II family. Adducin subfamily.</text>
</comment>
<protein>
    <submittedName>
        <fullName evidence="10">Class II aldolase/adducin N-terminal domain-containing protein</fullName>
    </submittedName>
</protein>
<evidence type="ECO:0000259" key="8">
    <source>
        <dbReference type="SMART" id="SM01007"/>
    </source>
</evidence>
<evidence type="ECO:0000256" key="7">
    <source>
        <dbReference type="ARBA" id="ARBA00060021"/>
    </source>
</evidence>
<dbReference type="PANTHER" id="PTHR10640:SF7">
    <property type="entry name" value="METHYLTHIORIBULOSE-1-PHOSPHATE DEHYDRATASE"/>
    <property type="match status" value="1"/>
</dbReference>
<dbReference type="SMART" id="SM01007">
    <property type="entry name" value="Aldolase_II"/>
    <property type="match status" value="1"/>
</dbReference>
<dbReference type="FunFam" id="3.40.225.10:FF:000003">
    <property type="entry name" value="Methylthioribulose-1-phosphate dehydratase"/>
    <property type="match status" value="1"/>
</dbReference>
<dbReference type="InterPro" id="IPR036409">
    <property type="entry name" value="Aldolase_II/adducin_N_sf"/>
</dbReference>
<dbReference type="WBParaSite" id="MBELARI_LOCUS7577">
    <property type="protein sequence ID" value="MBELARI_LOCUS7577"/>
    <property type="gene ID" value="MBELARI_LOCUS7577"/>
</dbReference>
<evidence type="ECO:0000256" key="2">
    <source>
        <dbReference type="ARBA" id="ARBA00022605"/>
    </source>
</evidence>
<dbReference type="Pfam" id="PF00596">
    <property type="entry name" value="Aldolase_II"/>
    <property type="match status" value="1"/>
</dbReference>
<evidence type="ECO:0000256" key="3">
    <source>
        <dbReference type="ARBA" id="ARBA00022723"/>
    </source>
</evidence>
<dbReference type="PANTHER" id="PTHR10640">
    <property type="entry name" value="METHYLTHIORIBULOSE-1-PHOSPHATE DEHYDRATASE"/>
    <property type="match status" value="1"/>
</dbReference>
<dbReference type="InterPro" id="IPR001303">
    <property type="entry name" value="Aldolase_II/adducin_N"/>
</dbReference>